<feature type="transmembrane region" description="Helical" evidence="7">
    <location>
        <begin position="279"/>
        <end position="301"/>
    </location>
</feature>
<dbReference type="PANTHER" id="PTHR43302:SF5">
    <property type="entry name" value="TRANSPORTER ARSB-RELATED"/>
    <property type="match status" value="1"/>
</dbReference>
<dbReference type="AlphaFoldDB" id="R2SUV9"/>
<comment type="subcellular location">
    <subcellularLocation>
        <location evidence="1">Cell membrane</location>
        <topology evidence="1">Multi-pass membrane protein</topology>
    </subcellularLocation>
</comment>
<dbReference type="eggNOG" id="COG1055">
    <property type="taxonomic scope" value="Bacteria"/>
</dbReference>
<dbReference type="EMBL" id="AJAS01000016">
    <property type="protein sequence ID" value="EOH99010.1"/>
    <property type="molecule type" value="Genomic_DNA"/>
</dbReference>
<dbReference type="Pfam" id="PF03600">
    <property type="entry name" value="CitMHS"/>
    <property type="match status" value="1"/>
</dbReference>
<keyword evidence="4 7" id="KW-0812">Transmembrane</keyword>
<evidence type="ECO:0000313" key="11">
    <source>
        <dbReference type="Proteomes" id="UP000013781"/>
    </source>
</evidence>
<dbReference type="OrthoDB" id="3177666at2"/>
<evidence type="ECO:0000256" key="4">
    <source>
        <dbReference type="ARBA" id="ARBA00022692"/>
    </source>
</evidence>
<dbReference type="InterPro" id="IPR004680">
    <property type="entry name" value="Cit_transptr-like_dom"/>
</dbReference>
<reference evidence="10 12" key="2">
    <citation type="submission" date="2013-03" db="EMBL/GenBank/DDBJ databases">
        <title>The Genome Sequence of Enterococcus moraviensis BAA-383 (PacBio/Illumina hybrid assembly).</title>
        <authorList>
            <consortium name="The Broad Institute Genomics Platform"/>
            <consortium name="The Broad Institute Genome Sequencing Center for Infectious Disease"/>
            <person name="Earl A."/>
            <person name="Russ C."/>
            <person name="Gilmore M."/>
            <person name="Surin D."/>
            <person name="Walker B."/>
            <person name="Young S."/>
            <person name="Zeng Q."/>
            <person name="Gargeya S."/>
            <person name="Fitzgerald M."/>
            <person name="Haas B."/>
            <person name="Abouelleil A."/>
            <person name="Allen A.W."/>
            <person name="Alvarado L."/>
            <person name="Arachchi H.M."/>
            <person name="Berlin A.M."/>
            <person name="Chapman S.B."/>
            <person name="Gainer-Dewar J."/>
            <person name="Goldberg J."/>
            <person name="Griggs A."/>
            <person name="Gujja S."/>
            <person name="Hansen M."/>
            <person name="Howarth C."/>
            <person name="Imamovic A."/>
            <person name="Ireland A."/>
            <person name="Larimer J."/>
            <person name="McCowan C."/>
            <person name="Murphy C."/>
            <person name="Pearson M."/>
            <person name="Poon T.W."/>
            <person name="Priest M."/>
            <person name="Roberts A."/>
            <person name="Saif S."/>
            <person name="Shea T."/>
            <person name="Sisk P."/>
            <person name="Sykes S."/>
            <person name="Wortman J."/>
            <person name="Nusbaum C."/>
            <person name="Birren B."/>
        </authorList>
    </citation>
    <scope>NUCLEOTIDE SEQUENCE [LARGE SCALE GENOMIC DNA]</scope>
    <source>
        <strain evidence="10 12">ATCC BAA-383</strain>
    </source>
</reference>
<keyword evidence="3" id="KW-1003">Cell membrane</keyword>
<comment type="caution">
    <text evidence="9">The sequence shown here is derived from an EMBL/GenBank/DDBJ whole genome shotgun (WGS) entry which is preliminary data.</text>
</comment>
<feature type="transmembrane region" description="Helical" evidence="7">
    <location>
        <begin position="342"/>
        <end position="366"/>
    </location>
</feature>
<feature type="transmembrane region" description="Helical" evidence="7">
    <location>
        <begin position="82"/>
        <end position="106"/>
    </location>
</feature>
<protein>
    <recommendedName>
        <fullName evidence="8">Citrate transporter-like domain-containing protein</fullName>
    </recommendedName>
</protein>
<dbReference type="PATRIC" id="fig|1158609.3.peg.2231"/>
<dbReference type="GO" id="GO:0005886">
    <property type="term" value="C:plasma membrane"/>
    <property type="evidence" value="ECO:0007669"/>
    <property type="project" value="UniProtKB-SubCell"/>
</dbReference>
<dbReference type="PANTHER" id="PTHR43302">
    <property type="entry name" value="TRANSPORTER ARSB-RELATED"/>
    <property type="match status" value="1"/>
</dbReference>
<keyword evidence="6 7" id="KW-0472">Membrane</keyword>
<reference evidence="9 11" key="1">
    <citation type="submission" date="2013-02" db="EMBL/GenBank/DDBJ databases">
        <title>The Genome Sequence of Enterococcus moraviensis BAA-383.</title>
        <authorList>
            <consortium name="The Broad Institute Genome Sequencing Platform"/>
            <consortium name="The Broad Institute Genome Sequencing Center for Infectious Disease"/>
            <person name="Earl A.M."/>
            <person name="Gilmore M.S."/>
            <person name="Lebreton F."/>
            <person name="Walker B."/>
            <person name="Young S.K."/>
            <person name="Zeng Q."/>
            <person name="Gargeya S."/>
            <person name="Fitzgerald M."/>
            <person name="Haas B."/>
            <person name="Abouelleil A."/>
            <person name="Alvarado L."/>
            <person name="Arachchi H.M."/>
            <person name="Berlin A.M."/>
            <person name="Chapman S.B."/>
            <person name="Dewar J."/>
            <person name="Goldberg J."/>
            <person name="Griggs A."/>
            <person name="Gujja S."/>
            <person name="Hansen M."/>
            <person name="Howarth C."/>
            <person name="Imamovic A."/>
            <person name="Larimer J."/>
            <person name="McCowan C."/>
            <person name="Murphy C."/>
            <person name="Neiman D."/>
            <person name="Pearson M."/>
            <person name="Priest M."/>
            <person name="Roberts A."/>
            <person name="Saif S."/>
            <person name="Shea T."/>
            <person name="Sisk P."/>
            <person name="Sykes S."/>
            <person name="Wortman J."/>
            <person name="Nusbaum C."/>
            <person name="Birren B."/>
        </authorList>
    </citation>
    <scope>NUCLEOTIDE SEQUENCE [LARGE SCALE GENOMIC DNA]</scope>
    <source>
        <strain evidence="9 11">ATCC BAA-383</strain>
    </source>
</reference>
<feature type="transmembrane region" description="Helical" evidence="7">
    <location>
        <begin position="118"/>
        <end position="137"/>
    </location>
</feature>
<feature type="domain" description="Citrate transporter-like" evidence="8">
    <location>
        <begin position="18"/>
        <end position="304"/>
    </location>
</feature>
<dbReference type="GO" id="GO:0055085">
    <property type="term" value="P:transmembrane transport"/>
    <property type="evidence" value="ECO:0007669"/>
    <property type="project" value="InterPro"/>
</dbReference>
<evidence type="ECO:0000256" key="1">
    <source>
        <dbReference type="ARBA" id="ARBA00004651"/>
    </source>
</evidence>
<evidence type="ECO:0000313" key="9">
    <source>
        <dbReference type="EMBL" id="EOH99010.1"/>
    </source>
</evidence>
<evidence type="ECO:0000256" key="2">
    <source>
        <dbReference type="ARBA" id="ARBA00022448"/>
    </source>
</evidence>
<dbReference type="Proteomes" id="UP000013781">
    <property type="component" value="Unassembled WGS sequence"/>
</dbReference>
<evidence type="ECO:0000313" key="12">
    <source>
        <dbReference type="Proteomes" id="UP000014157"/>
    </source>
</evidence>
<name>R2SUV9_9ENTE</name>
<accession>R2SUV9</accession>
<dbReference type="HOGENOM" id="CLU_063025_0_0_9"/>
<sequence length="367" mass="41779">MKRVYTFFAEDVLFSLSFVIAMISFAFGKFSFGSIDFKVIFCLLGLMLFVKNLEKLGILTYLADKMIDFSATTRSLIRNITILSFFSSMVLTNDVAILTLMPIYLTIIKKFSKMENKILGAVLLIIAANLGSSFFPFGNPQNLFLFSYYSLSTLSFFKWSIVLLLASTLILMFSFLFIKKRPLPPQHNFVPAINKKKLFFLSMVGSFILLGVFNVIPYYFVIPTAVVLLTIYDRDMLTQIDYKLLWTFIFFFIAVGNFAQVEVLSSFIKEQFTTSTRTFFGSIFVSQFISNVPAAILIAPFTEQSQALFWGLNVGGLGTIIASLANLIGFKLYKEYYPKQSNAFLLQFTAVNFVFLLCFILFFTFIV</sequence>
<dbReference type="RefSeq" id="WP_010765646.1">
    <property type="nucleotide sequence ID" value="NZ_ASWB01000002.1"/>
</dbReference>
<feature type="transmembrane region" description="Helical" evidence="7">
    <location>
        <begin position="199"/>
        <end position="232"/>
    </location>
</feature>
<feature type="transmembrane region" description="Helical" evidence="7">
    <location>
        <begin position="12"/>
        <end position="32"/>
    </location>
</feature>
<dbReference type="STRING" id="155617.RV09_GL002044"/>
<dbReference type="EMBL" id="ASWB01000002">
    <property type="protein sequence ID" value="EOT71815.1"/>
    <property type="molecule type" value="Genomic_DNA"/>
</dbReference>
<gene>
    <name evidence="10" type="ORF">I586_01622</name>
    <name evidence="9" type="ORF">UAY_02279</name>
</gene>
<keyword evidence="2" id="KW-0813">Transport</keyword>
<evidence type="ECO:0000256" key="5">
    <source>
        <dbReference type="ARBA" id="ARBA00022989"/>
    </source>
</evidence>
<dbReference type="Proteomes" id="UP000014157">
    <property type="component" value="Unassembled WGS sequence"/>
</dbReference>
<keyword evidence="5 7" id="KW-1133">Transmembrane helix</keyword>
<evidence type="ECO:0000256" key="6">
    <source>
        <dbReference type="ARBA" id="ARBA00023136"/>
    </source>
</evidence>
<feature type="transmembrane region" description="Helical" evidence="7">
    <location>
        <begin position="307"/>
        <end position="330"/>
    </location>
</feature>
<keyword evidence="12" id="KW-1185">Reference proteome</keyword>
<feature type="transmembrane region" description="Helical" evidence="7">
    <location>
        <begin position="157"/>
        <end position="178"/>
    </location>
</feature>
<organism evidence="9 11">
    <name type="scientific">Enterococcus moraviensis ATCC BAA-383</name>
    <dbReference type="NCBI Taxonomy" id="1158609"/>
    <lineage>
        <taxon>Bacteria</taxon>
        <taxon>Bacillati</taxon>
        <taxon>Bacillota</taxon>
        <taxon>Bacilli</taxon>
        <taxon>Lactobacillales</taxon>
        <taxon>Enterococcaceae</taxon>
        <taxon>Enterococcus</taxon>
    </lineage>
</organism>
<evidence type="ECO:0000256" key="7">
    <source>
        <dbReference type="SAM" id="Phobius"/>
    </source>
</evidence>
<evidence type="ECO:0000313" key="10">
    <source>
        <dbReference type="EMBL" id="EOT71815.1"/>
    </source>
</evidence>
<feature type="transmembrane region" description="Helical" evidence="7">
    <location>
        <begin position="244"/>
        <end position="267"/>
    </location>
</feature>
<evidence type="ECO:0000256" key="3">
    <source>
        <dbReference type="ARBA" id="ARBA00022475"/>
    </source>
</evidence>
<proteinExistence type="predicted"/>
<evidence type="ECO:0000259" key="8">
    <source>
        <dbReference type="Pfam" id="PF03600"/>
    </source>
</evidence>